<dbReference type="STRING" id="93625.A0A409WYT0"/>
<keyword evidence="3" id="KW-1185">Reference proteome</keyword>
<comment type="caution">
    <text evidence="2">The sequence shown here is derived from an EMBL/GenBank/DDBJ whole genome shotgun (WGS) entry which is preliminary data.</text>
</comment>
<feature type="compositionally biased region" description="Basic and acidic residues" evidence="1">
    <location>
        <begin position="41"/>
        <end position="58"/>
    </location>
</feature>
<dbReference type="EMBL" id="NHYD01002993">
    <property type="protein sequence ID" value="PPQ83657.1"/>
    <property type="molecule type" value="Genomic_DNA"/>
</dbReference>
<dbReference type="AlphaFoldDB" id="A0A409WYT0"/>
<dbReference type="OrthoDB" id="3026637at2759"/>
<gene>
    <name evidence="2" type="ORF">CVT25_006263</name>
</gene>
<evidence type="ECO:0000313" key="3">
    <source>
        <dbReference type="Proteomes" id="UP000283269"/>
    </source>
</evidence>
<accession>A0A409WYT0</accession>
<feature type="non-terminal residue" evidence="2">
    <location>
        <position position="1"/>
    </location>
</feature>
<proteinExistence type="predicted"/>
<dbReference type="InParanoid" id="A0A409WYT0"/>
<dbReference type="Proteomes" id="UP000283269">
    <property type="component" value="Unassembled WGS sequence"/>
</dbReference>
<name>A0A409WYT0_PSICY</name>
<feature type="region of interest" description="Disordered" evidence="1">
    <location>
        <begin position="124"/>
        <end position="155"/>
    </location>
</feature>
<organism evidence="2 3">
    <name type="scientific">Psilocybe cyanescens</name>
    <dbReference type="NCBI Taxonomy" id="93625"/>
    <lineage>
        <taxon>Eukaryota</taxon>
        <taxon>Fungi</taxon>
        <taxon>Dikarya</taxon>
        <taxon>Basidiomycota</taxon>
        <taxon>Agaricomycotina</taxon>
        <taxon>Agaricomycetes</taxon>
        <taxon>Agaricomycetidae</taxon>
        <taxon>Agaricales</taxon>
        <taxon>Agaricineae</taxon>
        <taxon>Strophariaceae</taxon>
        <taxon>Psilocybe</taxon>
    </lineage>
</organism>
<feature type="region of interest" description="Disordered" evidence="1">
    <location>
        <begin position="41"/>
        <end position="96"/>
    </location>
</feature>
<evidence type="ECO:0000256" key="1">
    <source>
        <dbReference type="SAM" id="MobiDB-lite"/>
    </source>
</evidence>
<protein>
    <submittedName>
        <fullName evidence="2">Uncharacterized protein</fullName>
    </submittedName>
</protein>
<evidence type="ECO:0000313" key="2">
    <source>
        <dbReference type="EMBL" id="PPQ83657.1"/>
    </source>
</evidence>
<reference evidence="2 3" key="1">
    <citation type="journal article" date="2018" name="Evol. Lett.">
        <title>Horizontal gene cluster transfer increased hallucinogenic mushroom diversity.</title>
        <authorList>
            <person name="Reynolds H.T."/>
            <person name="Vijayakumar V."/>
            <person name="Gluck-Thaler E."/>
            <person name="Korotkin H.B."/>
            <person name="Matheny P.B."/>
            <person name="Slot J.C."/>
        </authorList>
    </citation>
    <scope>NUCLEOTIDE SEQUENCE [LARGE SCALE GENOMIC DNA]</scope>
    <source>
        <strain evidence="2 3">2631</strain>
    </source>
</reference>
<sequence>KIAKSLVSQEQALAASFYGKFFARNLNLYLLQRRPEDWRNLQSERKRTQEQQEKEQEKQNAASPEVAAPQKQKPAAVVEDMPTQSRKRKSRPENEIDALFNEKLGKRIKKGALASNVAAAAYVPEVPSAVSPNKKKKEKKQVAEKEGEEDEDRELQQVLGAIRFAPANDKKHKKRH</sequence>